<dbReference type="Gene3D" id="1.20.140.150">
    <property type="match status" value="1"/>
</dbReference>
<gene>
    <name evidence="2" type="ORF">B0T14DRAFT_539264</name>
</gene>
<evidence type="ECO:0000313" key="2">
    <source>
        <dbReference type="EMBL" id="KAK0613376.1"/>
    </source>
</evidence>
<protein>
    <submittedName>
        <fullName evidence="2">Uncharacterized protein</fullName>
    </submittedName>
</protein>
<accession>A0AA39WDG8</accession>
<proteinExistence type="predicted"/>
<sequence length="197" mass="21030">MTRKIVYSTTLVALVAATAMTIASIVTPKWITYTEITKSGNTVHDNIGLYRRCMSTSTDGCVPFPDEARCETNGYFCSLWKTTSFLMSLAAVMDVVTIVGFLVIVAGGKEKREMGWRLLCGMLGVVAALQFGAVAVAGYVFDHDDIFHVPGYALDASWYLCTTSGVVAALCAIGLVISALVLPPEGGYVFLTDSSGV</sequence>
<keyword evidence="3" id="KW-1185">Reference proteome</keyword>
<comment type="caution">
    <text evidence="2">The sequence shown here is derived from an EMBL/GenBank/DDBJ whole genome shotgun (WGS) entry which is preliminary data.</text>
</comment>
<feature type="transmembrane region" description="Helical" evidence="1">
    <location>
        <begin position="118"/>
        <end position="141"/>
    </location>
</feature>
<evidence type="ECO:0000256" key="1">
    <source>
        <dbReference type="SAM" id="Phobius"/>
    </source>
</evidence>
<keyword evidence="1" id="KW-0472">Membrane</keyword>
<dbReference type="AlphaFoldDB" id="A0AA39WDG8"/>
<organism evidence="2 3">
    <name type="scientific">Immersiella caudata</name>
    <dbReference type="NCBI Taxonomy" id="314043"/>
    <lineage>
        <taxon>Eukaryota</taxon>
        <taxon>Fungi</taxon>
        <taxon>Dikarya</taxon>
        <taxon>Ascomycota</taxon>
        <taxon>Pezizomycotina</taxon>
        <taxon>Sordariomycetes</taxon>
        <taxon>Sordariomycetidae</taxon>
        <taxon>Sordariales</taxon>
        <taxon>Lasiosphaeriaceae</taxon>
        <taxon>Immersiella</taxon>
    </lineage>
</organism>
<dbReference type="Proteomes" id="UP001175000">
    <property type="component" value="Unassembled WGS sequence"/>
</dbReference>
<feature type="transmembrane region" description="Helical" evidence="1">
    <location>
        <begin position="85"/>
        <end position="106"/>
    </location>
</feature>
<reference evidence="2" key="1">
    <citation type="submission" date="2023-06" db="EMBL/GenBank/DDBJ databases">
        <title>Genome-scale phylogeny and comparative genomics of the fungal order Sordariales.</title>
        <authorList>
            <consortium name="Lawrence Berkeley National Laboratory"/>
            <person name="Hensen N."/>
            <person name="Bonometti L."/>
            <person name="Westerberg I."/>
            <person name="Brannstrom I.O."/>
            <person name="Guillou S."/>
            <person name="Cros-Aarteil S."/>
            <person name="Calhoun S."/>
            <person name="Haridas S."/>
            <person name="Kuo A."/>
            <person name="Mondo S."/>
            <person name="Pangilinan J."/>
            <person name="Riley R."/>
            <person name="Labutti K."/>
            <person name="Andreopoulos B."/>
            <person name="Lipzen A."/>
            <person name="Chen C."/>
            <person name="Yanf M."/>
            <person name="Daum C."/>
            <person name="Ng V."/>
            <person name="Clum A."/>
            <person name="Steindorff A."/>
            <person name="Ohm R."/>
            <person name="Martin F."/>
            <person name="Silar P."/>
            <person name="Natvig D."/>
            <person name="Lalanne C."/>
            <person name="Gautier V."/>
            <person name="Ament-Velasquez S.L."/>
            <person name="Kruys A."/>
            <person name="Hutchinson M.I."/>
            <person name="Powell A.J."/>
            <person name="Barry K."/>
            <person name="Miller A.N."/>
            <person name="Grigoriev I.V."/>
            <person name="Debuchy R."/>
            <person name="Gladieux P."/>
            <person name="Thoren M.H."/>
            <person name="Johannesson H."/>
        </authorList>
    </citation>
    <scope>NUCLEOTIDE SEQUENCE</scope>
    <source>
        <strain evidence="2">CBS 606.72</strain>
    </source>
</reference>
<keyword evidence="1" id="KW-0812">Transmembrane</keyword>
<feature type="transmembrane region" description="Helical" evidence="1">
    <location>
        <begin position="156"/>
        <end position="182"/>
    </location>
</feature>
<dbReference type="EMBL" id="JAULSU010000006">
    <property type="protein sequence ID" value="KAK0613376.1"/>
    <property type="molecule type" value="Genomic_DNA"/>
</dbReference>
<name>A0AA39WDG8_9PEZI</name>
<evidence type="ECO:0000313" key="3">
    <source>
        <dbReference type="Proteomes" id="UP001175000"/>
    </source>
</evidence>
<keyword evidence="1" id="KW-1133">Transmembrane helix</keyword>